<comment type="caution">
    <text evidence="6">The sequence shown here is derived from an EMBL/GenBank/DDBJ whole genome shotgun (WGS) entry which is preliminary data.</text>
</comment>
<name>A0A840IHJ3_9ACTN</name>
<dbReference type="Proteomes" id="UP000585272">
    <property type="component" value="Unassembled WGS sequence"/>
</dbReference>
<gene>
    <name evidence="6" type="ORF">BDZ31_004138</name>
</gene>
<evidence type="ECO:0000256" key="1">
    <source>
        <dbReference type="ARBA" id="ARBA00009437"/>
    </source>
</evidence>
<dbReference type="Gene3D" id="1.10.10.10">
    <property type="entry name" value="Winged helix-like DNA-binding domain superfamily/Winged helix DNA-binding domain"/>
    <property type="match status" value="1"/>
</dbReference>
<dbReference type="GO" id="GO:0003677">
    <property type="term" value="F:DNA binding"/>
    <property type="evidence" value="ECO:0007669"/>
    <property type="project" value="UniProtKB-KW"/>
</dbReference>
<feature type="domain" description="HTH lysR-type" evidence="5">
    <location>
        <begin position="1"/>
        <end position="58"/>
    </location>
</feature>
<dbReference type="InterPro" id="IPR036390">
    <property type="entry name" value="WH_DNA-bd_sf"/>
</dbReference>
<evidence type="ECO:0000256" key="4">
    <source>
        <dbReference type="ARBA" id="ARBA00023163"/>
    </source>
</evidence>
<dbReference type="Pfam" id="PF00126">
    <property type="entry name" value="HTH_1"/>
    <property type="match status" value="1"/>
</dbReference>
<dbReference type="FunFam" id="1.10.10.10:FF:000001">
    <property type="entry name" value="LysR family transcriptional regulator"/>
    <property type="match status" value="1"/>
</dbReference>
<keyword evidence="7" id="KW-1185">Reference proteome</keyword>
<evidence type="ECO:0000256" key="2">
    <source>
        <dbReference type="ARBA" id="ARBA00023015"/>
    </source>
</evidence>
<dbReference type="EMBL" id="JACHNU010000007">
    <property type="protein sequence ID" value="MBB4664527.1"/>
    <property type="molecule type" value="Genomic_DNA"/>
</dbReference>
<dbReference type="GO" id="GO:0003700">
    <property type="term" value="F:DNA-binding transcription factor activity"/>
    <property type="evidence" value="ECO:0007669"/>
    <property type="project" value="InterPro"/>
</dbReference>
<keyword evidence="3 6" id="KW-0238">DNA-binding</keyword>
<keyword evidence="2" id="KW-0805">Transcription regulation</keyword>
<reference evidence="6 7" key="1">
    <citation type="submission" date="2020-08" db="EMBL/GenBank/DDBJ databases">
        <title>Genomic Encyclopedia of Archaeal and Bacterial Type Strains, Phase II (KMG-II): from individual species to whole genera.</title>
        <authorList>
            <person name="Goeker M."/>
        </authorList>
    </citation>
    <scope>NUCLEOTIDE SEQUENCE [LARGE SCALE GENOMIC DNA]</scope>
    <source>
        <strain evidence="6 7">DSM 23288</strain>
    </source>
</reference>
<dbReference type="AlphaFoldDB" id="A0A840IHJ3"/>
<dbReference type="InterPro" id="IPR005119">
    <property type="entry name" value="LysR_subst-bd"/>
</dbReference>
<dbReference type="Gene3D" id="3.40.190.10">
    <property type="entry name" value="Periplasmic binding protein-like II"/>
    <property type="match status" value="2"/>
</dbReference>
<dbReference type="Pfam" id="PF03466">
    <property type="entry name" value="LysR_substrate"/>
    <property type="match status" value="1"/>
</dbReference>
<dbReference type="SUPFAM" id="SSF46785">
    <property type="entry name" value="Winged helix' DNA-binding domain"/>
    <property type="match status" value="1"/>
</dbReference>
<dbReference type="PANTHER" id="PTHR30346">
    <property type="entry name" value="TRANSCRIPTIONAL DUAL REGULATOR HCAR-RELATED"/>
    <property type="match status" value="1"/>
</dbReference>
<evidence type="ECO:0000256" key="3">
    <source>
        <dbReference type="ARBA" id="ARBA00023125"/>
    </source>
</evidence>
<evidence type="ECO:0000313" key="7">
    <source>
        <dbReference type="Proteomes" id="UP000585272"/>
    </source>
</evidence>
<evidence type="ECO:0000313" key="6">
    <source>
        <dbReference type="EMBL" id="MBB4664527.1"/>
    </source>
</evidence>
<organism evidence="6 7">
    <name type="scientific">Conexibacter arvalis</name>
    <dbReference type="NCBI Taxonomy" id="912552"/>
    <lineage>
        <taxon>Bacteria</taxon>
        <taxon>Bacillati</taxon>
        <taxon>Actinomycetota</taxon>
        <taxon>Thermoleophilia</taxon>
        <taxon>Solirubrobacterales</taxon>
        <taxon>Conexibacteraceae</taxon>
        <taxon>Conexibacter</taxon>
    </lineage>
</organism>
<dbReference type="InterPro" id="IPR000847">
    <property type="entry name" value="LysR_HTH_N"/>
</dbReference>
<dbReference type="PANTHER" id="PTHR30346:SF28">
    <property type="entry name" value="HTH-TYPE TRANSCRIPTIONAL REGULATOR CYNR"/>
    <property type="match status" value="1"/>
</dbReference>
<sequence length="288" mass="30653">MNVENLRYAVAVARTGSFSAAARDYGVSQPALSNGIARLEETLGERLFDRSPRGVAPTAFGQRMLPLIERAVSDLDAIAGEARAAASETARTIRLGVSPLIDRAIVSAAIAAVRELPGERELLLREGNMDELREDLVAGALDAIVIPAAAPMPHYRHARVGVEELVVVSSTADTEPLEVAAVGGTPLILLPDSCGLTRFTETLLQAQELPVARYPGEASSYRVLEDWARLGLGTAILPASKLAERSAPHRPLLVDGRPASITYEAVWSADSEHDGTIADVVAQLARRP</sequence>
<dbReference type="InterPro" id="IPR036388">
    <property type="entry name" value="WH-like_DNA-bd_sf"/>
</dbReference>
<proteinExistence type="inferred from homology"/>
<dbReference type="GO" id="GO:0032993">
    <property type="term" value="C:protein-DNA complex"/>
    <property type="evidence" value="ECO:0007669"/>
    <property type="project" value="TreeGrafter"/>
</dbReference>
<dbReference type="PRINTS" id="PR00039">
    <property type="entry name" value="HTHLYSR"/>
</dbReference>
<dbReference type="RefSeq" id="WP_183344641.1">
    <property type="nucleotide sequence ID" value="NZ_JACHNU010000007.1"/>
</dbReference>
<protein>
    <submittedName>
        <fullName evidence="6">DNA-binding transcriptional LysR family regulator</fullName>
    </submittedName>
</protein>
<comment type="similarity">
    <text evidence="1">Belongs to the LysR transcriptional regulatory family.</text>
</comment>
<dbReference type="PROSITE" id="PS50931">
    <property type="entry name" value="HTH_LYSR"/>
    <property type="match status" value="1"/>
</dbReference>
<evidence type="ECO:0000259" key="5">
    <source>
        <dbReference type="PROSITE" id="PS50931"/>
    </source>
</evidence>
<dbReference type="CDD" id="cd05466">
    <property type="entry name" value="PBP2_LTTR_substrate"/>
    <property type="match status" value="1"/>
</dbReference>
<accession>A0A840IHJ3</accession>
<dbReference type="SUPFAM" id="SSF53850">
    <property type="entry name" value="Periplasmic binding protein-like II"/>
    <property type="match status" value="1"/>
</dbReference>
<keyword evidence="4" id="KW-0804">Transcription</keyword>